<dbReference type="Proteomes" id="UP000803844">
    <property type="component" value="Unassembled WGS sequence"/>
</dbReference>
<dbReference type="RefSeq" id="XP_040774982.1">
    <property type="nucleotide sequence ID" value="XM_040923648.1"/>
</dbReference>
<keyword evidence="3" id="KW-0804">Transcription</keyword>
<dbReference type="InterPro" id="IPR051127">
    <property type="entry name" value="Fungal_SecMet_Regulators"/>
</dbReference>
<evidence type="ECO:0000313" key="7">
    <source>
        <dbReference type="EMBL" id="KAF3764021.1"/>
    </source>
</evidence>
<comment type="caution">
    <text evidence="7">The sequence shown here is derived from an EMBL/GenBank/DDBJ whole genome shotgun (WGS) entry which is preliminary data.</text>
</comment>
<name>A0A9P4XZZ3_CRYP1</name>
<dbReference type="PANTHER" id="PTHR47424:SF3">
    <property type="entry name" value="REGULATORY PROTEIN GAL4"/>
    <property type="match status" value="1"/>
</dbReference>
<dbReference type="PROSITE" id="PS50048">
    <property type="entry name" value="ZN2_CY6_FUNGAL_2"/>
    <property type="match status" value="1"/>
</dbReference>
<dbReference type="GO" id="GO:0000981">
    <property type="term" value="F:DNA-binding transcription factor activity, RNA polymerase II-specific"/>
    <property type="evidence" value="ECO:0007669"/>
    <property type="project" value="InterPro"/>
</dbReference>
<dbReference type="GO" id="GO:0008270">
    <property type="term" value="F:zinc ion binding"/>
    <property type="evidence" value="ECO:0007669"/>
    <property type="project" value="InterPro"/>
</dbReference>
<evidence type="ECO:0000256" key="4">
    <source>
        <dbReference type="ARBA" id="ARBA00023242"/>
    </source>
</evidence>
<keyword evidence="2" id="KW-0238">DNA-binding</keyword>
<gene>
    <name evidence="7" type="ORF">M406DRAFT_357322</name>
</gene>
<reference evidence="7" key="1">
    <citation type="journal article" date="2020" name="Phytopathology">
        <title>Genome sequence of the chestnut blight fungus Cryphonectria parasitica EP155: A fundamental resource for an archetypical invasive plant pathogen.</title>
        <authorList>
            <person name="Crouch J.A."/>
            <person name="Dawe A."/>
            <person name="Aerts A."/>
            <person name="Barry K."/>
            <person name="Churchill A.C.L."/>
            <person name="Grimwood J."/>
            <person name="Hillman B."/>
            <person name="Milgroom M.G."/>
            <person name="Pangilinan J."/>
            <person name="Smith M."/>
            <person name="Salamov A."/>
            <person name="Schmutz J."/>
            <person name="Yadav J."/>
            <person name="Grigoriev I.V."/>
            <person name="Nuss D."/>
        </authorList>
    </citation>
    <scope>NUCLEOTIDE SEQUENCE</scope>
    <source>
        <strain evidence="7">EP155</strain>
    </source>
</reference>
<dbReference type="InterPro" id="IPR001138">
    <property type="entry name" value="Zn2Cys6_DnaBD"/>
</dbReference>
<keyword evidence="1" id="KW-0805">Transcription regulation</keyword>
<dbReference type="InterPro" id="IPR036864">
    <property type="entry name" value="Zn2-C6_fun-type_DNA-bd_sf"/>
</dbReference>
<feature type="region of interest" description="Disordered" evidence="5">
    <location>
        <begin position="1"/>
        <end position="50"/>
    </location>
</feature>
<evidence type="ECO:0000256" key="3">
    <source>
        <dbReference type="ARBA" id="ARBA00023163"/>
    </source>
</evidence>
<evidence type="ECO:0000256" key="5">
    <source>
        <dbReference type="SAM" id="MobiDB-lite"/>
    </source>
</evidence>
<dbReference type="AlphaFoldDB" id="A0A9P4XZZ3"/>
<evidence type="ECO:0000313" key="8">
    <source>
        <dbReference type="Proteomes" id="UP000803844"/>
    </source>
</evidence>
<sequence length="214" mass="23765">MASSLGTEDSCEPPSTGPGTAYDEKHTVARSGRRKRPTVPLDQRKRAKKACEPCRRDKLRCDGRSPCSRCSGNQRQCLYASSKISPDMNSESDRINSVQQAQQHSAEKLRLLESIFAKLHPDVRTDDLNALRNYGPTSPAHPECVTPEETRHQPLYLSTSSQPDVGDGLVDLGRHDALGRTPMPTATITVINQGKTHFEGRFSSWTFFKSARQL</sequence>
<evidence type="ECO:0000256" key="2">
    <source>
        <dbReference type="ARBA" id="ARBA00023125"/>
    </source>
</evidence>
<keyword evidence="4" id="KW-0539">Nucleus</keyword>
<keyword evidence="8" id="KW-1185">Reference proteome</keyword>
<dbReference type="SMART" id="SM00066">
    <property type="entry name" value="GAL4"/>
    <property type="match status" value="1"/>
</dbReference>
<dbReference type="Gene3D" id="4.10.240.10">
    <property type="entry name" value="Zn(2)-C6 fungal-type DNA-binding domain"/>
    <property type="match status" value="1"/>
</dbReference>
<protein>
    <recommendedName>
        <fullName evidence="6">Zn(2)-C6 fungal-type domain-containing protein</fullName>
    </recommendedName>
</protein>
<evidence type="ECO:0000259" key="6">
    <source>
        <dbReference type="PROSITE" id="PS50048"/>
    </source>
</evidence>
<dbReference type="Pfam" id="PF00172">
    <property type="entry name" value="Zn_clus"/>
    <property type="match status" value="1"/>
</dbReference>
<dbReference type="GeneID" id="63840777"/>
<evidence type="ECO:0000256" key="1">
    <source>
        <dbReference type="ARBA" id="ARBA00023015"/>
    </source>
</evidence>
<dbReference type="OrthoDB" id="2943660at2759"/>
<dbReference type="CDD" id="cd00067">
    <property type="entry name" value="GAL4"/>
    <property type="match status" value="1"/>
</dbReference>
<dbReference type="PANTHER" id="PTHR47424">
    <property type="entry name" value="REGULATORY PROTEIN GAL4"/>
    <property type="match status" value="1"/>
</dbReference>
<proteinExistence type="predicted"/>
<feature type="domain" description="Zn(2)-C6 fungal-type" evidence="6">
    <location>
        <begin position="50"/>
        <end position="79"/>
    </location>
</feature>
<dbReference type="GO" id="GO:0003677">
    <property type="term" value="F:DNA binding"/>
    <property type="evidence" value="ECO:0007669"/>
    <property type="project" value="UniProtKB-KW"/>
</dbReference>
<dbReference type="SUPFAM" id="SSF57701">
    <property type="entry name" value="Zn2/Cys6 DNA-binding domain"/>
    <property type="match status" value="1"/>
</dbReference>
<dbReference type="EMBL" id="MU032349">
    <property type="protein sequence ID" value="KAF3764021.1"/>
    <property type="molecule type" value="Genomic_DNA"/>
</dbReference>
<dbReference type="PROSITE" id="PS00463">
    <property type="entry name" value="ZN2_CY6_FUNGAL_1"/>
    <property type="match status" value="1"/>
</dbReference>
<accession>A0A9P4XZZ3</accession>
<organism evidence="7 8">
    <name type="scientific">Cryphonectria parasitica (strain ATCC 38755 / EP155)</name>
    <dbReference type="NCBI Taxonomy" id="660469"/>
    <lineage>
        <taxon>Eukaryota</taxon>
        <taxon>Fungi</taxon>
        <taxon>Dikarya</taxon>
        <taxon>Ascomycota</taxon>
        <taxon>Pezizomycotina</taxon>
        <taxon>Sordariomycetes</taxon>
        <taxon>Sordariomycetidae</taxon>
        <taxon>Diaporthales</taxon>
        <taxon>Cryphonectriaceae</taxon>
        <taxon>Cryphonectria-Endothia species complex</taxon>
        <taxon>Cryphonectria</taxon>
    </lineage>
</organism>
<feature type="non-terminal residue" evidence="7">
    <location>
        <position position="214"/>
    </location>
</feature>